<dbReference type="InterPro" id="IPR017871">
    <property type="entry name" value="ABC_transporter-like_CS"/>
</dbReference>
<dbReference type="InterPro" id="IPR039421">
    <property type="entry name" value="Type_1_exporter"/>
</dbReference>
<organism evidence="10 11">
    <name type="scientific">Halosimplex litoreum</name>
    <dbReference type="NCBI Taxonomy" id="1198301"/>
    <lineage>
        <taxon>Archaea</taxon>
        <taxon>Methanobacteriati</taxon>
        <taxon>Methanobacteriota</taxon>
        <taxon>Stenosarchaea group</taxon>
        <taxon>Halobacteria</taxon>
        <taxon>Halobacteriales</taxon>
        <taxon>Haloarculaceae</taxon>
        <taxon>Halosimplex</taxon>
    </lineage>
</organism>
<evidence type="ECO:0000256" key="6">
    <source>
        <dbReference type="ARBA" id="ARBA00023136"/>
    </source>
</evidence>
<name>A0A7T3FYY8_9EURY</name>
<sequence length="598" mass="65837">MSDELPIRDKLRALYRVALYRPAFSTGILLVSFFAAVLEGIGLSFLLPIIELARDPAAVESADGILRVFVTAYEVVGLPLTLETVVVGVAVVMTLRYTSSFLVHWLRAALRTDYVRELQTMSFERALDAEVSYFDQQGSDEILNAIVTQASYAGRVIQRIIRFVEQGLLSLIYLGVALYLAPGLTVAAAIVLGLITFVLRSVVESGYDIGSRVAEANERLQTAAQAGTQGVRDVKLFGMTGELFSDFHAAADQVAGSQIKLRRNEAALDNIYQLLTAITVFVLIYAALAIASMSLASLGVFLFAMFRLAPRVSTLNNIVYQIESDLPHLARTQSFIDELDARRESVGDDAPVPNPVDTVDFQGVEFSYDTGEQIFDGLSFSADRGEFVAFVGPSGAGKSTVVSLLTRMYEPDDGRILADGRPIDEMDVDEWRERVSVVRQHPYIFNDTLRANVTVADRQASRREIERVCEIAQVTEFLNDLPNGYETQLGDDGVRLSGGQKQRVALARALLKDADFLVLDEATSDLDSNIEETVHQAIEAMDRDYAMFVIAHRLSTIVNADRIYTVEDGEISETGTHTELVEDDGTYADLYVTQAQSN</sequence>
<dbReference type="Gene3D" id="1.20.1560.10">
    <property type="entry name" value="ABC transporter type 1, transmembrane domain"/>
    <property type="match status" value="1"/>
</dbReference>
<evidence type="ECO:0000256" key="1">
    <source>
        <dbReference type="ARBA" id="ARBA00004141"/>
    </source>
</evidence>
<keyword evidence="2 7" id="KW-0812">Transmembrane</keyword>
<dbReference type="PANTHER" id="PTHR43394">
    <property type="entry name" value="ATP-DEPENDENT PERMEASE MDL1, MITOCHONDRIAL"/>
    <property type="match status" value="1"/>
</dbReference>
<evidence type="ECO:0000313" key="10">
    <source>
        <dbReference type="EMBL" id="QPV63212.1"/>
    </source>
</evidence>
<dbReference type="PROSITE" id="PS50929">
    <property type="entry name" value="ABC_TM1F"/>
    <property type="match status" value="1"/>
</dbReference>
<dbReference type="Gene3D" id="3.40.50.300">
    <property type="entry name" value="P-loop containing nucleotide triphosphate hydrolases"/>
    <property type="match status" value="1"/>
</dbReference>
<comment type="subcellular location">
    <subcellularLocation>
        <location evidence="1">Membrane</location>
        <topology evidence="1">Multi-pass membrane protein</topology>
    </subcellularLocation>
</comment>
<reference evidence="10 11" key="1">
    <citation type="submission" date="2020-12" db="EMBL/GenBank/DDBJ databases">
        <title>Halosimplex halophilum sp. nov. and Halosimplex salinum sp. nov., two new members of the genus Halosimplex.</title>
        <authorList>
            <person name="Cui H.L."/>
        </authorList>
    </citation>
    <scope>NUCLEOTIDE SEQUENCE [LARGE SCALE GENOMIC DNA]</scope>
    <source>
        <strain evidence="10 11">YGH94</strain>
    </source>
</reference>
<dbReference type="InterPro" id="IPR003439">
    <property type="entry name" value="ABC_transporter-like_ATP-bd"/>
</dbReference>
<dbReference type="SMART" id="SM00382">
    <property type="entry name" value="AAA"/>
    <property type="match status" value="1"/>
</dbReference>
<evidence type="ECO:0000256" key="7">
    <source>
        <dbReference type="SAM" id="Phobius"/>
    </source>
</evidence>
<evidence type="ECO:0000256" key="3">
    <source>
        <dbReference type="ARBA" id="ARBA00022741"/>
    </source>
</evidence>
<dbReference type="PROSITE" id="PS00211">
    <property type="entry name" value="ABC_TRANSPORTER_1"/>
    <property type="match status" value="1"/>
</dbReference>
<evidence type="ECO:0000313" key="11">
    <source>
        <dbReference type="Proteomes" id="UP000595001"/>
    </source>
</evidence>
<dbReference type="RefSeq" id="WP_198062005.1">
    <property type="nucleotide sequence ID" value="NZ_CP065856.1"/>
</dbReference>
<dbReference type="GO" id="GO:0015421">
    <property type="term" value="F:ABC-type oligopeptide transporter activity"/>
    <property type="evidence" value="ECO:0007669"/>
    <property type="project" value="TreeGrafter"/>
</dbReference>
<accession>A0A7T3FYY8</accession>
<dbReference type="Proteomes" id="UP000595001">
    <property type="component" value="Chromosome"/>
</dbReference>
<evidence type="ECO:0000256" key="4">
    <source>
        <dbReference type="ARBA" id="ARBA00022840"/>
    </source>
</evidence>
<feature type="transmembrane region" description="Helical" evidence="7">
    <location>
        <begin position="271"/>
        <end position="304"/>
    </location>
</feature>
<proteinExistence type="predicted"/>
<keyword evidence="5 7" id="KW-1133">Transmembrane helix</keyword>
<dbReference type="GO" id="GO:0016020">
    <property type="term" value="C:membrane"/>
    <property type="evidence" value="ECO:0007669"/>
    <property type="project" value="UniProtKB-SubCell"/>
</dbReference>
<dbReference type="InterPro" id="IPR003593">
    <property type="entry name" value="AAA+_ATPase"/>
</dbReference>
<evidence type="ECO:0000259" key="8">
    <source>
        <dbReference type="PROSITE" id="PS50893"/>
    </source>
</evidence>
<dbReference type="InterPro" id="IPR036640">
    <property type="entry name" value="ABC1_TM_sf"/>
</dbReference>
<keyword evidence="3" id="KW-0547">Nucleotide-binding</keyword>
<dbReference type="KEGG" id="hlt:I7X12_00835"/>
<dbReference type="FunFam" id="3.40.50.300:FF:000218">
    <property type="entry name" value="Multidrug ABC transporter ATP-binding protein"/>
    <property type="match status" value="1"/>
</dbReference>
<gene>
    <name evidence="10" type="ORF">I7X12_00835</name>
</gene>
<dbReference type="EMBL" id="CP065856">
    <property type="protein sequence ID" value="QPV63212.1"/>
    <property type="molecule type" value="Genomic_DNA"/>
</dbReference>
<keyword evidence="4 10" id="KW-0067">ATP-binding</keyword>
<keyword evidence="11" id="KW-1185">Reference proteome</keyword>
<dbReference type="Pfam" id="PF00005">
    <property type="entry name" value="ABC_tran"/>
    <property type="match status" value="1"/>
</dbReference>
<protein>
    <submittedName>
        <fullName evidence="10">ABC transporter ATP-binding protein</fullName>
    </submittedName>
</protein>
<dbReference type="SUPFAM" id="SSF52540">
    <property type="entry name" value="P-loop containing nucleoside triphosphate hydrolases"/>
    <property type="match status" value="1"/>
</dbReference>
<feature type="domain" description="ABC transmembrane type-1" evidence="9">
    <location>
        <begin position="27"/>
        <end position="324"/>
    </location>
</feature>
<feature type="transmembrane region" description="Helical" evidence="7">
    <location>
        <begin position="168"/>
        <end position="199"/>
    </location>
</feature>
<dbReference type="InterPro" id="IPR011527">
    <property type="entry name" value="ABC1_TM_dom"/>
</dbReference>
<evidence type="ECO:0000256" key="2">
    <source>
        <dbReference type="ARBA" id="ARBA00022692"/>
    </source>
</evidence>
<feature type="domain" description="ABC transporter" evidence="8">
    <location>
        <begin position="359"/>
        <end position="593"/>
    </location>
</feature>
<dbReference type="GO" id="GO:0016887">
    <property type="term" value="F:ATP hydrolysis activity"/>
    <property type="evidence" value="ECO:0007669"/>
    <property type="project" value="InterPro"/>
</dbReference>
<dbReference type="SUPFAM" id="SSF90123">
    <property type="entry name" value="ABC transporter transmembrane region"/>
    <property type="match status" value="1"/>
</dbReference>
<dbReference type="OrthoDB" id="121502at2157"/>
<dbReference type="InterPro" id="IPR027417">
    <property type="entry name" value="P-loop_NTPase"/>
</dbReference>
<evidence type="ECO:0000256" key="5">
    <source>
        <dbReference type="ARBA" id="ARBA00022989"/>
    </source>
</evidence>
<dbReference type="GO" id="GO:0005524">
    <property type="term" value="F:ATP binding"/>
    <property type="evidence" value="ECO:0007669"/>
    <property type="project" value="UniProtKB-KW"/>
</dbReference>
<dbReference type="PANTHER" id="PTHR43394:SF1">
    <property type="entry name" value="ATP-BINDING CASSETTE SUB-FAMILY B MEMBER 10, MITOCHONDRIAL"/>
    <property type="match status" value="1"/>
</dbReference>
<dbReference type="Pfam" id="PF00664">
    <property type="entry name" value="ABC_membrane"/>
    <property type="match status" value="1"/>
</dbReference>
<evidence type="ECO:0000259" key="9">
    <source>
        <dbReference type="PROSITE" id="PS50929"/>
    </source>
</evidence>
<dbReference type="AlphaFoldDB" id="A0A7T3FYY8"/>
<dbReference type="PROSITE" id="PS50893">
    <property type="entry name" value="ABC_TRANSPORTER_2"/>
    <property type="match status" value="1"/>
</dbReference>
<dbReference type="GeneID" id="60586994"/>
<keyword evidence="6 7" id="KW-0472">Membrane</keyword>